<reference evidence="1 2" key="1">
    <citation type="submission" date="2015-07" db="EMBL/GenBank/DDBJ databases">
        <authorList>
            <consortium name="Pathogen Informatics"/>
        </authorList>
    </citation>
    <scope>NUCLEOTIDE SEQUENCE [LARGE SCALE GENOMIC DNA]</scope>
    <source>
        <strain evidence="1 2">A316</strain>
    </source>
</reference>
<accession>A0A655Y8F1</accession>
<dbReference type="Proteomes" id="UP000041770">
    <property type="component" value="Unassembled WGS sequence"/>
</dbReference>
<dbReference type="AlphaFoldDB" id="A0A655Y8F1"/>
<proteinExistence type="predicted"/>
<gene>
    <name evidence="1" type="ORF">ERS013200_01174</name>
</gene>
<organism evidence="1 2">
    <name type="scientific">Vibrio cholerae</name>
    <dbReference type="NCBI Taxonomy" id="666"/>
    <lineage>
        <taxon>Bacteria</taxon>
        <taxon>Pseudomonadati</taxon>
        <taxon>Pseudomonadota</taxon>
        <taxon>Gammaproteobacteria</taxon>
        <taxon>Vibrionales</taxon>
        <taxon>Vibrionaceae</taxon>
        <taxon>Vibrio</taxon>
    </lineage>
</organism>
<evidence type="ECO:0000313" key="2">
    <source>
        <dbReference type="Proteomes" id="UP000041770"/>
    </source>
</evidence>
<name>A0A655Y8F1_VIBCL</name>
<evidence type="ECO:0000313" key="1">
    <source>
        <dbReference type="EMBL" id="CSC33149.1"/>
    </source>
</evidence>
<protein>
    <submittedName>
        <fullName evidence="1">Uncharacterized protein</fullName>
    </submittedName>
</protein>
<sequence>MITVTRPSNTGTEVRFTTSNGLILPIPAVATTTPETGEMVRPRLEACSIGIIRNAGLSPIFAASDGANSTNA</sequence>
<dbReference type="EMBL" id="CWQY01000005">
    <property type="protein sequence ID" value="CSC33149.1"/>
    <property type="molecule type" value="Genomic_DNA"/>
</dbReference>